<dbReference type="Pfam" id="PF00112">
    <property type="entry name" value="Peptidase_C1"/>
    <property type="match status" value="1"/>
</dbReference>
<dbReference type="InterPro" id="IPR013201">
    <property type="entry name" value="Prot_inhib_I29"/>
</dbReference>
<dbReference type="EMBL" id="REGN01004815">
    <property type="protein sequence ID" value="RNA16062.1"/>
    <property type="molecule type" value="Genomic_DNA"/>
</dbReference>
<dbReference type="AlphaFoldDB" id="A0A3M7QXJ9"/>
<keyword evidence="5" id="KW-1015">Disulfide bond</keyword>
<dbReference type="InterPro" id="IPR000668">
    <property type="entry name" value="Peptidase_C1A_C"/>
</dbReference>
<keyword evidence="4" id="KW-0788">Thiol protease</keyword>
<protein>
    <submittedName>
        <fullName evidence="8">Cathepsin L1-like</fullName>
    </submittedName>
</protein>
<dbReference type="Proteomes" id="UP000276133">
    <property type="component" value="Unassembled WGS sequence"/>
</dbReference>
<evidence type="ECO:0000256" key="3">
    <source>
        <dbReference type="ARBA" id="ARBA00022801"/>
    </source>
</evidence>
<dbReference type="STRING" id="10195.A0A3M7QXJ9"/>
<dbReference type="InterPro" id="IPR039417">
    <property type="entry name" value="Peptidase_C1A_papain-like"/>
</dbReference>
<evidence type="ECO:0000259" key="7">
    <source>
        <dbReference type="SMART" id="SM00848"/>
    </source>
</evidence>
<dbReference type="InterPro" id="IPR013128">
    <property type="entry name" value="Peptidase_C1A"/>
</dbReference>
<sequence>SDNMDKLWQDFKLKNNKLYSSLEEENMRYKIWSDNVNYVKAHNQHADEKGFTLGLHSFCDLSQTEVSKLKFGLKLSSEDKQRLQLMNKTSAKTEPTTSLRVRRKLKLSRSVDWTADGFVSEIKDQGTCGLLGRLNLSDMSIQVHDFSNKSFVSTGALESQLRIKNDDFTTLSEQNLIDCSVSYGNEGCDGGLMSQAFSYVKDNNGINPDSIYQYMGSINRCKFRKSRIAARVLGYVNLPIDEDALMEAVDEIGPIAVGIDADRTSFTLYRGGIYFDPACSSENLNHAVLVVGYGTENGKDYWLIKNSWGKSWGEDGYGRIARNKNNHCGIASLAGYPLLI</sequence>
<feature type="domain" description="Peptidase C1A papain C-terminal" evidence="6">
    <location>
        <begin position="107"/>
        <end position="338"/>
    </location>
</feature>
<dbReference type="PROSITE" id="PS00640">
    <property type="entry name" value="THIOL_PROTEASE_ASN"/>
    <property type="match status" value="1"/>
</dbReference>
<evidence type="ECO:0000256" key="1">
    <source>
        <dbReference type="ARBA" id="ARBA00008455"/>
    </source>
</evidence>
<comment type="similarity">
    <text evidence="1">Belongs to the peptidase C1 family.</text>
</comment>
<dbReference type="SMART" id="SM00848">
    <property type="entry name" value="Inhibitor_I29"/>
    <property type="match status" value="1"/>
</dbReference>
<dbReference type="SUPFAM" id="SSF54001">
    <property type="entry name" value="Cysteine proteinases"/>
    <property type="match status" value="1"/>
</dbReference>
<keyword evidence="9" id="KW-1185">Reference proteome</keyword>
<dbReference type="CDD" id="cd02248">
    <property type="entry name" value="Peptidase_C1A"/>
    <property type="match status" value="1"/>
</dbReference>
<keyword evidence="3" id="KW-0378">Hydrolase</keyword>
<dbReference type="FunFam" id="3.90.70.10:FF:000006">
    <property type="entry name" value="Cathepsin S"/>
    <property type="match status" value="1"/>
</dbReference>
<evidence type="ECO:0000256" key="2">
    <source>
        <dbReference type="ARBA" id="ARBA00022670"/>
    </source>
</evidence>
<evidence type="ECO:0000256" key="4">
    <source>
        <dbReference type="ARBA" id="ARBA00022807"/>
    </source>
</evidence>
<dbReference type="Pfam" id="PF08246">
    <property type="entry name" value="Inhibitor_I29"/>
    <property type="match status" value="1"/>
</dbReference>
<name>A0A3M7QXJ9_BRAPC</name>
<dbReference type="Gene3D" id="3.90.70.10">
    <property type="entry name" value="Cysteine proteinases"/>
    <property type="match status" value="1"/>
</dbReference>
<dbReference type="SMART" id="SM00645">
    <property type="entry name" value="Pept_C1"/>
    <property type="match status" value="1"/>
</dbReference>
<dbReference type="GO" id="GO:0006508">
    <property type="term" value="P:proteolysis"/>
    <property type="evidence" value="ECO:0007669"/>
    <property type="project" value="UniProtKB-KW"/>
</dbReference>
<dbReference type="InterPro" id="IPR038765">
    <property type="entry name" value="Papain-like_cys_pep_sf"/>
</dbReference>
<dbReference type="GO" id="GO:0008234">
    <property type="term" value="F:cysteine-type peptidase activity"/>
    <property type="evidence" value="ECO:0007669"/>
    <property type="project" value="UniProtKB-KW"/>
</dbReference>
<evidence type="ECO:0000256" key="5">
    <source>
        <dbReference type="ARBA" id="ARBA00023157"/>
    </source>
</evidence>
<gene>
    <name evidence="8" type="ORF">BpHYR1_007173</name>
</gene>
<proteinExistence type="inferred from homology"/>
<evidence type="ECO:0000313" key="9">
    <source>
        <dbReference type="Proteomes" id="UP000276133"/>
    </source>
</evidence>
<accession>A0A3M7QXJ9</accession>
<dbReference type="OrthoDB" id="10253408at2759"/>
<dbReference type="InterPro" id="IPR025660">
    <property type="entry name" value="Pept_his_AS"/>
</dbReference>
<organism evidence="8 9">
    <name type="scientific">Brachionus plicatilis</name>
    <name type="common">Marine rotifer</name>
    <name type="synonym">Brachionus muelleri</name>
    <dbReference type="NCBI Taxonomy" id="10195"/>
    <lineage>
        <taxon>Eukaryota</taxon>
        <taxon>Metazoa</taxon>
        <taxon>Spiralia</taxon>
        <taxon>Gnathifera</taxon>
        <taxon>Rotifera</taxon>
        <taxon>Eurotatoria</taxon>
        <taxon>Monogononta</taxon>
        <taxon>Pseudotrocha</taxon>
        <taxon>Ploima</taxon>
        <taxon>Brachionidae</taxon>
        <taxon>Brachionus</taxon>
    </lineage>
</organism>
<dbReference type="PANTHER" id="PTHR12411">
    <property type="entry name" value="CYSTEINE PROTEASE FAMILY C1-RELATED"/>
    <property type="match status" value="1"/>
</dbReference>
<evidence type="ECO:0000313" key="8">
    <source>
        <dbReference type="EMBL" id="RNA16062.1"/>
    </source>
</evidence>
<comment type="caution">
    <text evidence="8">The sequence shown here is derived from an EMBL/GenBank/DDBJ whole genome shotgun (WGS) entry which is preliminary data.</text>
</comment>
<dbReference type="InterPro" id="IPR025661">
    <property type="entry name" value="Pept_asp_AS"/>
</dbReference>
<reference evidence="8 9" key="1">
    <citation type="journal article" date="2018" name="Sci. Rep.">
        <title>Genomic signatures of local adaptation to the degree of environmental predictability in rotifers.</title>
        <authorList>
            <person name="Franch-Gras L."/>
            <person name="Hahn C."/>
            <person name="Garcia-Roger E.M."/>
            <person name="Carmona M.J."/>
            <person name="Serra M."/>
            <person name="Gomez A."/>
        </authorList>
    </citation>
    <scope>NUCLEOTIDE SEQUENCE [LARGE SCALE GENOMIC DNA]</scope>
    <source>
        <strain evidence="8">HYR1</strain>
    </source>
</reference>
<keyword evidence="2" id="KW-0645">Protease</keyword>
<evidence type="ECO:0000259" key="6">
    <source>
        <dbReference type="SMART" id="SM00645"/>
    </source>
</evidence>
<feature type="domain" description="Cathepsin propeptide inhibitor" evidence="7">
    <location>
        <begin position="8"/>
        <end position="66"/>
    </location>
</feature>
<dbReference type="PROSITE" id="PS00639">
    <property type="entry name" value="THIOL_PROTEASE_HIS"/>
    <property type="match status" value="1"/>
</dbReference>
<feature type="non-terminal residue" evidence="8">
    <location>
        <position position="1"/>
    </location>
</feature>